<reference evidence="2 3" key="1">
    <citation type="submission" date="2016-10" db="EMBL/GenBank/DDBJ databases">
        <authorList>
            <person name="de Groot N.N."/>
        </authorList>
    </citation>
    <scope>NUCLEOTIDE SEQUENCE [LARGE SCALE GENOMIC DNA]</scope>
    <source>
        <strain evidence="2 3">R-24608</strain>
    </source>
</reference>
<organism evidence="2 3">
    <name type="scientific">Paenacidovorax caeni</name>
    <dbReference type="NCBI Taxonomy" id="343013"/>
    <lineage>
        <taxon>Bacteria</taxon>
        <taxon>Pseudomonadati</taxon>
        <taxon>Pseudomonadota</taxon>
        <taxon>Betaproteobacteria</taxon>
        <taxon>Burkholderiales</taxon>
        <taxon>Comamonadaceae</taxon>
        <taxon>Paenacidovorax</taxon>
    </lineage>
</organism>
<dbReference type="PIRSF" id="PIRSF010372">
    <property type="entry name" value="PaiB"/>
    <property type="match status" value="1"/>
</dbReference>
<keyword evidence="3" id="KW-1185">Reference proteome</keyword>
<dbReference type="InterPro" id="IPR007396">
    <property type="entry name" value="TR_PAI2-type"/>
</dbReference>
<dbReference type="Pfam" id="PF04299">
    <property type="entry name" value="FMN_bind_2"/>
    <property type="match status" value="1"/>
</dbReference>
<dbReference type="PANTHER" id="PTHR35802:SF1">
    <property type="entry name" value="PROTEASE SYNTHASE AND SPORULATION PROTEIN PAI 2"/>
    <property type="match status" value="1"/>
</dbReference>
<sequence length="218" mass="24266">MYMPAHFAEDRPEELHRIMRAHPLGLLCTAGPDGLDANHLPFHLDPATGPHGTLLAHVARANPLWQRVPSGSAVLVVFRGAEGYISPNWYPGKHATHRAVPTWNYEAVHVHGTLTVHDEEKHVRQVVARLTHTHEALAEPPGPHRPWRMGDAPPDYLQAMLQSIVGIEVRITRLEGKRKLGQNREAPDREGAQHALQLRGHTALADAMRQASEPRQDS</sequence>
<dbReference type="OrthoDB" id="9794948at2"/>
<dbReference type="InterPro" id="IPR012349">
    <property type="entry name" value="Split_barrel_FMN-bd"/>
</dbReference>
<dbReference type="Proteomes" id="UP000183656">
    <property type="component" value="Unassembled WGS sequence"/>
</dbReference>
<protein>
    <submittedName>
        <fullName evidence="2">Negative transcriptional regulator, PaiB family</fullName>
    </submittedName>
</protein>
<evidence type="ECO:0000313" key="2">
    <source>
        <dbReference type="EMBL" id="SFV00102.1"/>
    </source>
</evidence>
<accession>A0A1I7KRN0</accession>
<name>A0A1I7KRN0_9BURK</name>
<feature type="region of interest" description="Disordered" evidence="1">
    <location>
        <begin position="180"/>
        <end position="218"/>
    </location>
</feature>
<evidence type="ECO:0000256" key="1">
    <source>
        <dbReference type="SAM" id="MobiDB-lite"/>
    </source>
</evidence>
<dbReference type="STRING" id="343013.SAMN04489707_10681"/>
<dbReference type="PANTHER" id="PTHR35802">
    <property type="entry name" value="PROTEASE SYNTHASE AND SPORULATION PROTEIN PAI 2"/>
    <property type="match status" value="1"/>
</dbReference>
<dbReference type="RefSeq" id="WP_054257987.1">
    <property type="nucleotide sequence ID" value="NZ_CYIG01000072.1"/>
</dbReference>
<gene>
    <name evidence="2" type="ORF">SAMN04489707_10681</name>
</gene>
<dbReference type="AlphaFoldDB" id="A0A1I7KRN0"/>
<proteinExistence type="predicted"/>
<dbReference type="EMBL" id="FPBX01000068">
    <property type="protein sequence ID" value="SFV00102.1"/>
    <property type="molecule type" value="Genomic_DNA"/>
</dbReference>
<dbReference type="SUPFAM" id="SSF50475">
    <property type="entry name" value="FMN-binding split barrel"/>
    <property type="match status" value="1"/>
</dbReference>
<dbReference type="Gene3D" id="2.30.110.10">
    <property type="entry name" value="Electron Transport, Fmn-binding Protein, Chain A"/>
    <property type="match status" value="1"/>
</dbReference>
<evidence type="ECO:0000313" key="3">
    <source>
        <dbReference type="Proteomes" id="UP000183656"/>
    </source>
</evidence>